<organism evidence="3 4">
    <name type="scientific">Candidatus Magasanikbacteria bacterium CG_4_10_14_0_2_um_filter_33_14</name>
    <dbReference type="NCBI Taxonomy" id="1974636"/>
    <lineage>
        <taxon>Bacteria</taxon>
        <taxon>Candidatus Magasanikiibacteriota</taxon>
    </lineage>
</organism>
<sequence length="172" mass="20155">MTDKITIFGYGSLMNLDFLCKTVPNVTDITPVILQNHIRIFETASTTRFDKDNTPAAVLNITEHNEAKINGVCFHVEQDYFDELLEREKAYELREVIVETCDTGEKMKAFVFVDKMKQKQNFLFDEKTQIDYLNICLEGARQFGEEFYRMFLESTHINNKKLIEINEIKHLL</sequence>
<protein>
    <recommendedName>
        <fullName evidence="1">glutathione-specific gamma-glutamylcyclotransferase</fullName>
        <ecNumber evidence="1">4.3.2.7</ecNumber>
    </recommendedName>
</protein>
<dbReference type="Pfam" id="PF04752">
    <property type="entry name" value="ChaC"/>
    <property type="match status" value="1"/>
</dbReference>
<dbReference type="SUPFAM" id="SSF110857">
    <property type="entry name" value="Gamma-glutamyl cyclotransferase-like"/>
    <property type="match status" value="1"/>
</dbReference>
<dbReference type="CDD" id="cd06661">
    <property type="entry name" value="GGCT_like"/>
    <property type="match status" value="1"/>
</dbReference>
<dbReference type="InterPro" id="IPR036568">
    <property type="entry name" value="GGCT-like_sf"/>
</dbReference>
<dbReference type="Gene3D" id="3.10.490.10">
    <property type="entry name" value="Gamma-glutamyl cyclotransferase-like"/>
    <property type="match status" value="1"/>
</dbReference>
<evidence type="ECO:0000313" key="4">
    <source>
        <dbReference type="Proteomes" id="UP000231453"/>
    </source>
</evidence>
<gene>
    <name evidence="3" type="ORF">COX80_05285</name>
</gene>
<keyword evidence="2" id="KW-0456">Lyase</keyword>
<dbReference type="EMBL" id="PFPL01000070">
    <property type="protein sequence ID" value="PIZ94897.1"/>
    <property type="molecule type" value="Genomic_DNA"/>
</dbReference>
<dbReference type="Proteomes" id="UP000231453">
    <property type="component" value="Unassembled WGS sequence"/>
</dbReference>
<name>A0A2M7V816_9BACT</name>
<dbReference type="InterPro" id="IPR006840">
    <property type="entry name" value="ChaC"/>
</dbReference>
<reference evidence="4" key="1">
    <citation type="submission" date="2017-09" db="EMBL/GenBank/DDBJ databases">
        <title>Depth-based differentiation of microbial function through sediment-hosted aquifers and enrichment of novel symbionts in the deep terrestrial subsurface.</title>
        <authorList>
            <person name="Probst A.J."/>
            <person name="Ladd B."/>
            <person name="Jarett J.K."/>
            <person name="Geller-Mcgrath D.E."/>
            <person name="Sieber C.M.K."/>
            <person name="Emerson J.B."/>
            <person name="Anantharaman K."/>
            <person name="Thomas B.C."/>
            <person name="Malmstrom R."/>
            <person name="Stieglmeier M."/>
            <person name="Klingl A."/>
            <person name="Woyke T."/>
            <person name="Ryan C.M."/>
            <person name="Banfield J.F."/>
        </authorList>
    </citation>
    <scope>NUCLEOTIDE SEQUENCE [LARGE SCALE GENOMIC DNA]</scope>
</reference>
<evidence type="ECO:0000256" key="2">
    <source>
        <dbReference type="ARBA" id="ARBA00023239"/>
    </source>
</evidence>
<evidence type="ECO:0000313" key="3">
    <source>
        <dbReference type="EMBL" id="PIZ94897.1"/>
    </source>
</evidence>
<dbReference type="InterPro" id="IPR013024">
    <property type="entry name" value="GGCT-like"/>
</dbReference>
<comment type="caution">
    <text evidence="3">The sequence shown here is derived from an EMBL/GenBank/DDBJ whole genome shotgun (WGS) entry which is preliminary data.</text>
</comment>
<dbReference type="EC" id="4.3.2.7" evidence="1"/>
<accession>A0A2M7V816</accession>
<proteinExistence type="predicted"/>
<dbReference type="GO" id="GO:0061928">
    <property type="term" value="F:glutathione specific gamma-glutamylcyclotransferase activity"/>
    <property type="evidence" value="ECO:0007669"/>
    <property type="project" value="UniProtKB-EC"/>
</dbReference>
<evidence type="ECO:0000256" key="1">
    <source>
        <dbReference type="ARBA" id="ARBA00012344"/>
    </source>
</evidence>
<dbReference type="AlphaFoldDB" id="A0A2M7V816"/>
<dbReference type="GO" id="GO:0006751">
    <property type="term" value="P:glutathione catabolic process"/>
    <property type="evidence" value="ECO:0007669"/>
    <property type="project" value="InterPro"/>
</dbReference>